<protein>
    <recommendedName>
        <fullName evidence="2">NAD-dependent epimerase/dehydratase domain-containing protein</fullName>
    </recommendedName>
</protein>
<evidence type="ECO:0000313" key="4">
    <source>
        <dbReference type="Proteomes" id="UP000297245"/>
    </source>
</evidence>
<dbReference type="Gene3D" id="3.40.50.720">
    <property type="entry name" value="NAD(P)-binding Rossmann-like Domain"/>
    <property type="match status" value="1"/>
</dbReference>
<name>A0A4S8LTU0_DENBC</name>
<evidence type="ECO:0000259" key="2">
    <source>
        <dbReference type="Pfam" id="PF01370"/>
    </source>
</evidence>
<dbReference type="Pfam" id="PF01370">
    <property type="entry name" value="Epimerase"/>
    <property type="match status" value="1"/>
</dbReference>
<organism evidence="3 4">
    <name type="scientific">Dendrothele bispora (strain CBS 962.96)</name>
    <dbReference type="NCBI Taxonomy" id="1314807"/>
    <lineage>
        <taxon>Eukaryota</taxon>
        <taxon>Fungi</taxon>
        <taxon>Dikarya</taxon>
        <taxon>Basidiomycota</taxon>
        <taxon>Agaricomycotina</taxon>
        <taxon>Agaricomycetes</taxon>
        <taxon>Agaricomycetidae</taxon>
        <taxon>Agaricales</taxon>
        <taxon>Agaricales incertae sedis</taxon>
        <taxon>Dendrothele</taxon>
    </lineage>
</organism>
<evidence type="ECO:0000256" key="1">
    <source>
        <dbReference type="SAM" id="MobiDB-lite"/>
    </source>
</evidence>
<accession>A0A4S8LTU0</accession>
<gene>
    <name evidence="3" type="ORF">K435DRAFT_862039</name>
</gene>
<dbReference type="AlphaFoldDB" id="A0A4S8LTU0"/>
<reference evidence="3 4" key="1">
    <citation type="journal article" date="2019" name="Nat. Ecol. Evol.">
        <title>Megaphylogeny resolves global patterns of mushroom evolution.</title>
        <authorList>
            <person name="Varga T."/>
            <person name="Krizsan K."/>
            <person name="Foldi C."/>
            <person name="Dima B."/>
            <person name="Sanchez-Garcia M."/>
            <person name="Sanchez-Ramirez S."/>
            <person name="Szollosi G.J."/>
            <person name="Szarkandi J.G."/>
            <person name="Papp V."/>
            <person name="Albert L."/>
            <person name="Andreopoulos W."/>
            <person name="Angelini C."/>
            <person name="Antonin V."/>
            <person name="Barry K.W."/>
            <person name="Bougher N.L."/>
            <person name="Buchanan P."/>
            <person name="Buyck B."/>
            <person name="Bense V."/>
            <person name="Catcheside P."/>
            <person name="Chovatia M."/>
            <person name="Cooper J."/>
            <person name="Damon W."/>
            <person name="Desjardin D."/>
            <person name="Finy P."/>
            <person name="Geml J."/>
            <person name="Haridas S."/>
            <person name="Hughes K."/>
            <person name="Justo A."/>
            <person name="Karasinski D."/>
            <person name="Kautmanova I."/>
            <person name="Kiss B."/>
            <person name="Kocsube S."/>
            <person name="Kotiranta H."/>
            <person name="LaButti K.M."/>
            <person name="Lechner B.E."/>
            <person name="Liimatainen K."/>
            <person name="Lipzen A."/>
            <person name="Lukacs Z."/>
            <person name="Mihaltcheva S."/>
            <person name="Morgado L.N."/>
            <person name="Niskanen T."/>
            <person name="Noordeloos M.E."/>
            <person name="Ohm R.A."/>
            <person name="Ortiz-Santana B."/>
            <person name="Ovrebo C."/>
            <person name="Racz N."/>
            <person name="Riley R."/>
            <person name="Savchenko A."/>
            <person name="Shiryaev A."/>
            <person name="Soop K."/>
            <person name="Spirin V."/>
            <person name="Szebenyi C."/>
            <person name="Tomsovsky M."/>
            <person name="Tulloss R.E."/>
            <person name="Uehling J."/>
            <person name="Grigoriev I.V."/>
            <person name="Vagvolgyi C."/>
            <person name="Papp T."/>
            <person name="Martin F.M."/>
            <person name="Miettinen O."/>
            <person name="Hibbett D.S."/>
            <person name="Nagy L.G."/>
        </authorList>
    </citation>
    <scope>NUCLEOTIDE SEQUENCE [LARGE SCALE GENOMIC DNA]</scope>
    <source>
        <strain evidence="3 4">CBS 962.96</strain>
    </source>
</reference>
<sequence length="100" mass="10832">MTQTVFVTGTTGFVGSHIVKALLDAGYNVKACDKYGDRLSIAEVNDIFEDKIDPDVLKGVDALIHPATPWPTSTPLEKMVPKSLKAERSTGPEPELEDGF</sequence>
<dbReference type="EMBL" id="ML179264">
    <property type="protein sequence ID" value="THU92922.1"/>
    <property type="molecule type" value="Genomic_DNA"/>
</dbReference>
<dbReference type="SUPFAM" id="SSF51735">
    <property type="entry name" value="NAD(P)-binding Rossmann-fold domains"/>
    <property type="match status" value="1"/>
</dbReference>
<evidence type="ECO:0000313" key="3">
    <source>
        <dbReference type="EMBL" id="THU92922.1"/>
    </source>
</evidence>
<feature type="domain" description="NAD-dependent epimerase/dehydratase" evidence="2">
    <location>
        <begin position="5"/>
        <end position="56"/>
    </location>
</feature>
<keyword evidence="4" id="KW-1185">Reference proteome</keyword>
<dbReference type="InterPro" id="IPR036291">
    <property type="entry name" value="NAD(P)-bd_dom_sf"/>
</dbReference>
<feature type="region of interest" description="Disordered" evidence="1">
    <location>
        <begin position="71"/>
        <end position="100"/>
    </location>
</feature>
<dbReference type="InterPro" id="IPR001509">
    <property type="entry name" value="Epimerase_deHydtase"/>
</dbReference>
<dbReference type="Proteomes" id="UP000297245">
    <property type="component" value="Unassembled WGS sequence"/>
</dbReference>
<dbReference type="OrthoDB" id="2735536at2759"/>
<proteinExistence type="predicted"/>